<dbReference type="AlphaFoldDB" id="A0A1W1EJE7"/>
<dbReference type="InterPro" id="IPR011034">
    <property type="entry name" value="Formyl_transferase-like_C_sf"/>
</dbReference>
<evidence type="ECO:0000256" key="2">
    <source>
        <dbReference type="ARBA" id="ARBA00012261"/>
    </source>
</evidence>
<dbReference type="Gene3D" id="3.40.50.12230">
    <property type="match status" value="1"/>
</dbReference>
<dbReference type="PANTHER" id="PTHR11138:SF5">
    <property type="entry name" value="METHIONYL-TRNA FORMYLTRANSFERASE, MITOCHONDRIAL"/>
    <property type="match status" value="1"/>
</dbReference>
<dbReference type="InterPro" id="IPR005794">
    <property type="entry name" value="Fmt"/>
</dbReference>
<dbReference type="EMBL" id="FRYL01000021">
    <property type="protein sequence ID" value="SHO80936.1"/>
    <property type="molecule type" value="Genomic_DNA"/>
</dbReference>
<accession>A0A1W1EJE7</accession>
<organism evidence="7">
    <name type="scientific">hydrothermal vent metagenome</name>
    <dbReference type="NCBI Taxonomy" id="652676"/>
    <lineage>
        <taxon>unclassified sequences</taxon>
        <taxon>metagenomes</taxon>
        <taxon>ecological metagenomes</taxon>
    </lineage>
</organism>
<dbReference type="Pfam" id="PF02911">
    <property type="entry name" value="Formyl_trans_C"/>
    <property type="match status" value="1"/>
</dbReference>
<evidence type="ECO:0000256" key="3">
    <source>
        <dbReference type="ARBA" id="ARBA00022679"/>
    </source>
</evidence>
<dbReference type="Pfam" id="PF00551">
    <property type="entry name" value="Formyl_trans_N"/>
    <property type="match status" value="1"/>
</dbReference>
<dbReference type="InterPro" id="IPR002376">
    <property type="entry name" value="Formyl_transf_N"/>
</dbReference>
<dbReference type="CDD" id="cd08704">
    <property type="entry name" value="Met_tRNA_FMT_C"/>
    <property type="match status" value="1"/>
</dbReference>
<dbReference type="GO" id="GO:0005829">
    <property type="term" value="C:cytosol"/>
    <property type="evidence" value="ECO:0007669"/>
    <property type="project" value="TreeGrafter"/>
</dbReference>
<protein>
    <recommendedName>
        <fullName evidence="2">methionyl-tRNA formyltransferase</fullName>
        <ecNumber evidence="2">2.1.2.9</ecNumber>
    </recommendedName>
</protein>
<dbReference type="CDD" id="cd08646">
    <property type="entry name" value="FMT_core_Met-tRNA-FMT_N"/>
    <property type="match status" value="1"/>
</dbReference>
<dbReference type="HAMAP" id="MF_00182">
    <property type="entry name" value="Formyl_trans"/>
    <property type="match status" value="1"/>
</dbReference>
<dbReference type="SUPFAM" id="SSF50486">
    <property type="entry name" value="FMT C-terminal domain-like"/>
    <property type="match status" value="1"/>
</dbReference>
<sequence>MKKVVFMGTPHYARDILETLIIDDRFEVSLVITQPDRPVGRKKILTAPPTKELAESHNIKVVQPQNLNSNDILKDIGNPDFIIVAAFGQILPKSILDIAPSINLHASILPKYRGASPVQQSLLNGDKYSGVTAMMMEEGLDTGDILGFKYFKIPSNMRLEALMKQLTLDACELTIDTLLRFDSLKPTPQLDIDSSLCKKIKKSDGEIEFDNANILYNKYRAYQGWPDIFTKDRLKLLNIELIESNTQNEAGKILEINSDNIVVGCLRGTISIKEVQPISKKAMDIKSYIVGRGIKVGDYIT</sequence>
<dbReference type="SUPFAM" id="SSF53328">
    <property type="entry name" value="Formyltransferase"/>
    <property type="match status" value="1"/>
</dbReference>
<dbReference type="InterPro" id="IPR044135">
    <property type="entry name" value="Met-tRNA-FMT_C"/>
</dbReference>
<comment type="similarity">
    <text evidence="1">Belongs to the Fmt family.</text>
</comment>
<gene>
    <name evidence="7" type="ORF">MNB_SV-15-587</name>
</gene>
<dbReference type="InterPro" id="IPR036477">
    <property type="entry name" value="Formyl_transf_N_sf"/>
</dbReference>
<evidence type="ECO:0000256" key="1">
    <source>
        <dbReference type="ARBA" id="ARBA00010699"/>
    </source>
</evidence>
<dbReference type="GO" id="GO:0004479">
    <property type="term" value="F:methionyl-tRNA formyltransferase activity"/>
    <property type="evidence" value="ECO:0007669"/>
    <property type="project" value="UniProtKB-EC"/>
</dbReference>
<dbReference type="InterPro" id="IPR041711">
    <property type="entry name" value="Met-tRNA-FMT_N"/>
</dbReference>
<proteinExistence type="inferred from homology"/>
<evidence type="ECO:0000259" key="6">
    <source>
        <dbReference type="Pfam" id="PF02911"/>
    </source>
</evidence>
<evidence type="ECO:0000313" key="7">
    <source>
        <dbReference type="EMBL" id="SHO80936.1"/>
    </source>
</evidence>
<dbReference type="EC" id="2.1.2.9" evidence="2"/>
<reference evidence="7" key="1">
    <citation type="submission" date="2016-10" db="EMBL/GenBank/DDBJ databases">
        <authorList>
            <person name="de Groot N.N."/>
        </authorList>
    </citation>
    <scope>NUCLEOTIDE SEQUENCE</scope>
</reference>
<evidence type="ECO:0000259" key="5">
    <source>
        <dbReference type="Pfam" id="PF00551"/>
    </source>
</evidence>
<dbReference type="InterPro" id="IPR005793">
    <property type="entry name" value="Formyl_trans_C"/>
</dbReference>
<feature type="domain" description="Formyl transferase C-terminal" evidence="6">
    <location>
        <begin position="199"/>
        <end position="291"/>
    </location>
</feature>
<keyword evidence="4" id="KW-0648">Protein biosynthesis</keyword>
<keyword evidence="3 7" id="KW-0808">Transferase</keyword>
<evidence type="ECO:0000256" key="4">
    <source>
        <dbReference type="ARBA" id="ARBA00022917"/>
    </source>
</evidence>
<dbReference type="PANTHER" id="PTHR11138">
    <property type="entry name" value="METHIONYL-TRNA FORMYLTRANSFERASE"/>
    <property type="match status" value="1"/>
</dbReference>
<dbReference type="NCBIfam" id="TIGR00460">
    <property type="entry name" value="fmt"/>
    <property type="match status" value="1"/>
</dbReference>
<name>A0A1W1EJE7_9ZZZZ</name>
<feature type="domain" description="Formyl transferase N-terminal" evidence="5">
    <location>
        <begin position="2"/>
        <end position="167"/>
    </location>
</feature>